<evidence type="ECO:0000256" key="2">
    <source>
        <dbReference type="ARBA" id="ARBA00022705"/>
    </source>
</evidence>
<gene>
    <name evidence="7" type="ORF">Fcan01_03761</name>
</gene>
<evidence type="ECO:0000313" key="7">
    <source>
        <dbReference type="EMBL" id="OXA63257.1"/>
    </source>
</evidence>
<dbReference type="Proteomes" id="UP000198287">
    <property type="component" value="Unassembled WGS sequence"/>
</dbReference>
<dbReference type="AlphaFoldDB" id="A0A226F1E6"/>
<proteinExistence type="inferred from homology"/>
<dbReference type="EMBL" id="LNIX01000001">
    <property type="protein sequence ID" value="OXA63257.1"/>
    <property type="molecule type" value="Genomic_DNA"/>
</dbReference>
<evidence type="ECO:0000256" key="5">
    <source>
        <dbReference type="ARBA" id="ARBA00023306"/>
    </source>
</evidence>
<reference evidence="7 8" key="1">
    <citation type="submission" date="2015-12" db="EMBL/GenBank/DDBJ databases">
        <title>The genome of Folsomia candida.</title>
        <authorList>
            <person name="Faddeeva A."/>
            <person name="Derks M.F."/>
            <person name="Anvar Y."/>
            <person name="Smit S."/>
            <person name="Van Straalen N."/>
            <person name="Roelofs D."/>
        </authorList>
    </citation>
    <scope>NUCLEOTIDE SEQUENCE [LARGE SCALE GENOMIC DNA]</scope>
    <source>
        <strain evidence="7 8">VU population</strain>
        <tissue evidence="7">Whole body</tissue>
    </source>
</reference>
<dbReference type="GO" id="GO:0003677">
    <property type="term" value="F:DNA binding"/>
    <property type="evidence" value="ECO:0007669"/>
    <property type="project" value="UniProtKB-KW"/>
</dbReference>
<dbReference type="STRING" id="158441.A0A226F1E6"/>
<keyword evidence="3" id="KW-0238">DNA-binding</keyword>
<comment type="caution">
    <text evidence="7">The sequence shown here is derived from an EMBL/GenBank/DDBJ whole genome shotgun (WGS) entry which is preliminary data.</text>
</comment>
<name>A0A226F1E6_FOLCA</name>
<dbReference type="InterPro" id="IPR018607">
    <property type="entry name" value="Ctf8"/>
</dbReference>
<comment type="similarity">
    <text evidence="6">Belongs to the CTF8 family.</text>
</comment>
<keyword evidence="4" id="KW-0539">Nucleus</keyword>
<dbReference type="GO" id="GO:0007064">
    <property type="term" value="P:mitotic sister chromatid cohesion"/>
    <property type="evidence" value="ECO:0007669"/>
    <property type="project" value="InterPro"/>
</dbReference>
<keyword evidence="2" id="KW-0235">DNA replication</keyword>
<organism evidence="7 8">
    <name type="scientific">Folsomia candida</name>
    <name type="common">Springtail</name>
    <dbReference type="NCBI Taxonomy" id="158441"/>
    <lineage>
        <taxon>Eukaryota</taxon>
        <taxon>Metazoa</taxon>
        <taxon>Ecdysozoa</taxon>
        <taxon>Arthropoda</taxon>
        <taxon>Hexapoda</taxon>
        <taxon>Collembola</taxon>
        <taxon>Entomobryomorpha</taxon>
        <taxon>Isotomoidea</taxon>
        <taxon>Isotomidae</taxon>
        <taxon>Proisotominae</taxon>
        <taxon>Folsomia</taxon>
    </lineage>
</organism>
<evidence type="ECO:0000256" key="3">
    <source>
        <dbReference type="ARBA" id="ARBA00023125"/>
    </source>
</evidence>
<dbReference type="PANTHER" id="PTHR28605:SF1">
    <property type="entry name" value="CHROMOSOME TRANSMISSION FIDELITY FACTOR 8"/>
    <property type="match status" value="1"/>
</dbReference>
<evidence type="ECO:0000313" key="8">
    <source>
        <dbReference type="Proteomes" id="UP000198287"/>
    </source>
</evidence>
<sequence>MQIFLKYLPNEDGVTKEWALVEVQGELGSREETSLDGQFVGDLYYNREGSPILIIGHHILFGNVQKLEKPFAVLEKVRGSNEAKTEYSVKAVIKRKLCFRERPKPIVGAFTNSSNPNDTEELVQVG</sequence>
<dbReference type="OrthoDB" id="121932at2759"/>
<evidence type="ECO:0000256" key="6">
    <source>
        <dbReference type="ARBA" id="ARBA00038447"/>
    </source>
</evidence>
<keyword evidence="5" id="KW-0131">Cell cycle</keyword>
<keyword evidence="8" id="KW-1185">Reference proteome</keyword>
<accession>A0A226F1E6</accession>
<dbReference type="PANTHER" id="PTHR28605">
    <property type="entry name" value="CTF8, CHROMOSOME TRANSMISSION FIDELITY FACTOR 8 HOMOLOG (S. CEREVISIAE)"/>
    <property type="match status" value="1"/>
</dbReference>
<dbReference type="Pfam" id="PF09696">
    <property type="entry name" value="Ctf8"/>
    <property type="match status" value="1"/>
</dbReference>
<protein>
    <submittedName>
        <fullName evidence="7">Chromosome transmission fidelity protein 8</fullName>
    </submittedName>
</protein>
<evidence type="ECO:0000256" key="1">
    <source>
        <dbReference type="ARBA" id="ARBA00004123"/>
    </source>
</evidence>
<comment type="subcellular location">
    <subcellularLocation>
        <location evidence="1">Nucleus</location>
    </subcellularLocation>
</comment>
<evidence type="ECO:0000256" key="4">
    <source>
        <dbReference type="ARBA" id="ARBA00023242"/>
    </source>
</evidence>
<dbReference type="GO" id="GO:0006260">
    <property type="term" value="P:DNA replication"/>
    <property type="evidence" value="ECO:0007669"/>
    <property type="project" value="UniProtKB-KW"/>
</dbReference>
<dbReference type="OMA" id="TNVPKPC"/>
<dbReference type="GO" id="GO:0031390">
    <property type="term" value="C:Ctf18 RFC-like complex"/>
    <property type="evidence" value="ECO:0007669"/>
    <property type="project" value="InterPro"/>
</dbReference>